<gene>
    <name evidence="2" type="ORF">BN14_08091</name>
</gene>
<protein>
    <submittedName>
        <fullName evidence="2">Uncharacterized protein</fullName>
    </submittedName>
</protein>
<keyword evidence="1" id="KW-1133">Transmembrane helix</keyword>
<sequence length="113" mass="12465">MVNHFYSGFVAIVTLFIVPVLSITSYANEFFTPEAVLRSEWVTEAKWAQLNTIRTAKLLAAQGPWTVTSKTMLPPTGNKQIYDFAVISLAFFRIFGLIAQASGMTLSSPTSKV</sequence>
<dbReference type="HOGENOM" id="CLU_2135251_0_0_1"/>
<comment type="caution">
    <text evidence="2">The sequence shown here is derived from an EMBL/GenBank/DDBJ whole genome shotgun (WGS) entry which is preliminary data.</text>
</comment>
<evidence type="ECO:0000256" key="1">
    <source>
        <dbReference type="SAM" id="Phobius"/>
    </source>
</evidence>
<reference evidence="2 3" key="1">
    <citation type="journal article" date="2013" name="J. Biotechnol.">
        <title>Establishment and interpretation of the genome sequence of the phytopathogenic fungus Rhizoctonia solani AG1-IB isolate 7/3/14.</title>
        <authorList>
            <person name="Wibberg D.W."/>
            <person name="Jelonek L.J."/>
            <person name="Rupp O.R."/>
            <person name="Hennig M.H."/>
            <person name="Eikmeyer F.E."/>
            <person name="Goesmann A.G."/>
            <person name="Hartmann A.H."/>
            <person name="Borriss R.B."/>
            <person name="Grosch R.G."/>
            <person name="Puehler A.P."/>
            <person name="Schlueter A.S."/>
        </authorList>
    </citation>
    <scope>NUCLEOTIDE SEQUENCE [LARGE SCALE GENOMIC DNA]</scope>
    <source>
        <strain evidence="3">AG1-IB / isolate 7/3/14</strain>
    </source>
</reference>
<name>M5C4N3_THACB</name>
<keyword evidence="1" id="KW-0472">Membrane</keyword>
<dbReference type="AlphaFoldDB" id="M5C4N3"/>
<evidence type="ECO:0000313" key="3">
    <source>
        <dbReference type="Proteomes" id="UP000012065"/>
    </source>
</evidence>
<organism evidence="2 3">
    <name type="scientific">Thanatephorus cucumeris (strain AG1-IB / isolate 7/3/14)</name>
    <name type="common">Lettuce bottom rot fungus</name>
    <name type="synonym">Rhizoctonia solani</name>
    <dbReference type="NCBI Taxonomy" id="1108050"/>
    <lineage>
        <taxon>Eukaryota</taxon>
        <taxon>Fungi</taxon>
        <taxon>Dikarya</taxon>
        <taxon>Basidiomycota</taxon>
        <taxon>Agaricomycotina</taxon>
        <taxon>Agaricomycetes</taxon>
        <taxon>Cantharellales</taxon>
        <taxon>Ceratobasidiaceae</taxon>
        <taxon>Rhizoctonia</taxon>
        <taxon>Rhizoctonia solani AG-1</taxon>
    </lineage>
</organism>
<dbReference type="EMBL" id="CAOJ01012431">
    <property type="protein sequence ID" value="CCO34000.1"/>
    <property type="molecule type" value="Genomic_DNA"/>
</dbReference>
<feature type="transmembrane region" description="Helical" evidence="1">
    <location>
        <begin position="81"/>
        <end position="101"/>
    </location>
</feature>
<feature type="transmembrane region" description="Helical" evidence="1">
    <location>
        <begin position="6"/>
        <end position="28"/>
    </location>
</feature>
<accession>M5C4N3</accession>
<keyword evidence="1" id="KW-0812">Transmembrane</keyword>
<evidence type="ECO:0000313" key="2">
    <source>
        <dbReference type="EMBL" id="CCO34000.1"/>
    </source>
</evidence>
<dbReference type="Proteomes" id="UP000012065">
    <property type="component" value="Unassembled WGS sequence"/>
</dbReference>
<proteinExistence type="predicted"/>